<dbReference type="PANTHER" id="PTHR42911">
    <property type="entry name" value="MODULATOR OF FTSH PROTEASE HFLC"/>
    <property type="match status" value="1"/>
</dbReference>
<dbReference type="InterPro" id="IPR001107">
    <property type="entry name" value="Band_7"/>
</dbReference>
<dbReference type="Proteomes" id="UP001159427">
    <property type="component" value="Unassembled WGS sequence"/>
</dbReference>
<reference evidence="4 5" key="1">
    <citation type="submission" date="2022-05" db="EMBL/GenBank/DDBJ databases">
        <authorList>
            <consortium name="Genoscope - CEA"/>
            <person name="William W."/>
        </authorList>
    </citation>
    <scope>NUCLEOTIDE SEQUENCE [LARGE SCALE GENOMIC DNA]</scope>
</reference>
<comment type="caution">
    <text evidence="4">The sequence shown here is derived from an EMBL/GenBank/DDBJ whole genome shotgun (WGS) entry which is preliminary data.</text>
</comment>
<protein>
    <recommendedName>
        <fullName evidence="3">Band 7 domain-containing protein</fullName>
    </recommendedName>
</protein>
<proteinExistence type="predicted"/>
<organism evidence="4 5">
    <name type="scientific">Porites evermanni</name>
    <dbReference type="NCBI Taxonomy" id="104178"/>
    <lineage>
        <taxon>Eukaryota</taxon>
        <taxon>Metazoa</taxon>
        <taxon>Cnidaria</taxon>
        <taxon>Anthozoa</taxon>
        <taxon>Hexacorallia</taxon>
        <taxon>Scleractinia</taxon>
        <taxon>Fungiina</taxon>
        <taxon>Poritidae</taxon>
        <taxon>Porites</taxon>
    </lineage>
</organism>
<name>A0ABN8LP01_9CNID</name>
<keyword evidence="5" id="KW-1185">Reference proteome</keyword>
<keyword evidence="2" id="KW-0472">Membrane</keyword>
<dbReference type="EMBL" id="CALNXI010000101">
    <property type="protein sequence ID" value="CAH3018950.1"/>
    <property type="molecule type" value="Genomic_DNA"/>
</dbReference>
<evidence type="ECO:0000313" key="5">
    <source>
        <dbReference type="Proteomes" id="UP001159427"/>
    </source>
</evidence>
<accession>A0ABN8LP01</accession>
<gene>
    <name evidence="4" type="ORF">PEVE_00000389</name>
</gene>
<feature type="transmembrane region" description="Helical" evidence="2">
    <location>
        <begin position="7"/>
        <end position="26"/>
    </location>
</feature>
<keyword evidence="1" id="KW-0175">Coiled coil</keyword>
<evidence type="ECO:0000256" key="1">
    <source>
        <dbReference type="SAM" id="Coils"/>
    </source>
</evidence>
<dbReference type="Gene3D" id="3.30.479.30">
    <property type="entry name" value="Band 7 domain"/>
    <property type="match status" value="1"/>
</dbReference>
<feature type="domain" description="Band 7" evidence="3">
    <location>
        <begin position="32"/>
        <end position="221"/>
    </location>
</feature>
<sequence length="303" mass="34196">MRKEACCAVAGGVSVVIIIFIGAMVGTSLRKLDTDEVGIAYDIHQKKLATNVQREGLHAGSPGYKFIIFPSVFQSIDYEDLECLNREGIEIKLKVQLQYRAKAKKLREIILQFKDKENYLEVLKSVGESAIHDACSVFNTTQLQSQRASFQDLVRKTLGRRFETLWADVEDLQVRNIMRPESYEKVIRNQEAAKENIKVAENQRPRQVVEANTEKEEARAQAKITIQRAESEARVSLSKARAEADSIRAAYEAETNAFLKLKEESLNSTEGLLSYLGVRVISENNNTVNVAFDAPARTKFTYN</sequence>
<evidence type="ECO:0000313" key="4">
    <source>
        <dbReference type="EMBL" id="CAH3018950.1"/>
    </source>
</evidence>
<keyword evidence="2" id="KW-1133">Transmembrane helix</keyword>
<evidence type="ECO:0000259" key="3">
    <source>
        <dbReference type="Pfam" id="PF01145"/>
    </source>
</evidence>
<dbReference type="PANTHER" id="PTHR42911:SF1">
    <property type="entry name" value="MODULATOR OF FTSH PROTEASE HFLC"/>
    <property type="match status" value="1"/>
</dbReference>
<dbReference type="Pfam" id="PF01145">
    <property type="entry name" value="Band_7"/>
    <property type="match status" value="1"/>
</dbReference>
<evidence type="ECO:0000256" key="2">
    <source>
        <dbReference type="SAM" id="Phobius"/>
    </source>
</evidence>
<dbReference type="SUPFAM" id="SSF117892">
    <property type="entry name" value="Band 7/SPFH domain"/>
    <property type="match status" value="1"/>
</dbReference>
<keyword evidence="2" id="KW-0812">Transmembrane</keyword>
<feature type="coiled-coil region" evidence="1">
    <location>
        <begin position="183"/>
        <end position="232"/>
    </location>
</feature>
<dbReference type="InterPro" id="IPR036013">
    <property type="entry name" value="Band_7/SPFH_dom_sf"/>
</dbReference>